<evidence type="ECO:0000256" key="1">
    <source>
        <dbReference type="SAM" id="MobiDB-lite"/>
    </source>
</evidence>
<protein>
    <recommendedName>
        <fullName evidence="5">Secreted protein</fullName>
    </recommendedName>
</protein>
<dbReference type="HOGENOM" id="CLU_1669286_0_0_1"/>
<keyword evidence="4" id="KW-1185">Reference proteome</keyword>
<feature type="signal peptide" evidence="2">
    <location>
        <begin position="1"/>
        <end position="22"/>
    </location>
</feature>
<dbReference type="Proteomes" id="UP000008782">
    <property type="component" value="Unassembled WGS sequence"/>
</dbReference>
<feature type="chain" id="PRO_5003180916" description="Secreted protein" evidence="2">
    <location>
        <begin position="23"/>
        <end position="167"/>
    </location>
</feature>
<dbReference type="eggNOG" id="ENOG502T6QM">
    <property type="taxonomic scope" value="Eukaryota"/>
</dbReference>
<organism evidence="4">
    <name type="scientific">Colletotrichum graminicola (strain M1.001 / M2 / FGSC 10212)</name>
    <name type="common">Maize anthracnose fungus</name>
    <name type="synonym">Glomerella graminicola</name>
    <dbReference type="NCBI Taxonomy" id="645133"/>
    <lineage>
        <taxon>Eukaryota</taxon>
        <taxon>Fungi</taxon>
        <taxon>Dikarya</taxon>
        <taxon>Ascomycota</taxon>
        <taxon>Pezizomycotina</taxon>
        <taxon>Sordariomycetes</taxon>
        <taxon>Hypocreomycetidae</taxon>
        <taxon>Glomerellales</taxon>
        <taxon>Glomerellaceae</taxon>
        <taxon>Colletotrichum</taxon>
        <taxon>Colletotrichum graminicola species complex</taxon>
    </lineage>
</organism>
<accession>E3QXI7</accession>
<dbReference type="GeneID" id="24416084"/>
<evidence type="ECO:0000313" key="3">
    <source>
        <dbReference type="EMBL" id="EFQ35575.1"/>
    </source>
</evidence>
<sequence length="167" mass="19394">MKLGTLAVVLASFALLEGPAAASGTGKYHYGPDQNVRFKDIPQCVVTCMKELEWRLKEKKIPVSIIVWCDNTSPPHRADWATFGRKMDECKVVQCNNIRYWYDFAEWHWKNCHWHDHYKASLAWVNDYRVSAWWPNDEGRPRPPSHESWISENRTGIPPLGDSVPVR</sequence>
<gene>
    <name evidence="3" type="ORF">GLRG_10719</name>
</gene>
<feature type="region of interest" description="Disordered" evidence="1">
    <location>
        <begin position="139"/>
        <end position="167"/>
    </location>
</feature>
<reference evidence="4" key="1">
    <citation type="journal article" date="2012" name="Nat. Genet.">
        <title>Lifestyle transitions in plant pathogenic Colletotrichum fungi deciphered by genome and transcriptome analyses.</title>
        <authorList>
            <person name="O'Connell R.J."/>
            <person name="Thon M.R."/>
            <person name="Hacquard S."/>
            <person name="Amyotte S.G."/>
            <person name="Kleemann J."/>
            <person name="Torres M.F."/>
            <person name="Damm U."/>
            <person name="Buiate E.A."/>
            <person name="Epstein L."/>
            <person name="Alkan N."/>
            <person name="Altmueller J."/>
            <person name="Alvarado-Balderrama L."/>
            <person name="Bauser C.A."/>
            <person name="Becker C."/>
            <person name="Birren B.W."/>
            <person name="Chen Z."/>
            <person name="Choi J."/>
            <person name="Crouch J.A."/>
            <person name="Duvick J.P."/>
            <person name="Farman M.A."/>
            <person name="Gan P."/>
            <person name="Heiman D."/>
            <person name="Henrissat B."/>
            <person name="Howard R.J."/>
            <person name="Kabbage M."/>
            <person name="Koch C."/>
            <person name="Kracher B."/>
            <person name="Kubo Y."/>
            <person name="Law A.D."/>
            <person name="Lebrun M.-H."/>
            <person name="Lee Y.-H."/>
            <person name="Miyara I."/>
            <person name="Moore N."/>
            <person name="Neumann U."/>
            <person name="Nordstroem K."/>
            <person name="Panaccione D.G."/>
            <person name="Panstruga R."/>
            <person name="Place M."/>
            <person name="Proctor R.H."/>
            <person name="Prusky D."/>
            <person name="Rech G."/>
            <person name="Reinhardt R."/>
            <person name="Rollins J.A."/>
            <person name="Rounsley S."/>
            <person name="Schardl C.L."/>
            <person name="Schwartz D.C."/>
            <person name="Shenoy N."/>
            <person name="Shirasu K."/>
            <person name="Sikhakolli U.R."/>
            <person name="Stueber K."/>
            <person name="Sukno S.A."/>
            <person name="Sweigard J.A."/>
            <person name="Takano Y."/>
            <person name="Takahara H."/>
            <person name="Trail F."/>
            <person name="van der Does H.C."/>
            <person name="Voll L.M."/>
            <person name="Will I."/>
            <person name="Young S."/>
            <person name="Zeng Q."/>
            <person name="Zhang J."/>
            <person name="Zhou S."/>
            <person name="Dickman M.B."/>
            <person name="Schulze-Lefert P."/>
            <person name="Ver Loren van Themaat E."/>
            <person name="Ma L.-J."/>
            <person name="Vaillancourt L.J."/>
        </authorList>
    </citation>
    <scope>NUCLEOTIDE SEQUENCE [LARGE SCALE GENOMIC DNA]</scope>
    <source>
        <strain evidence="4">M1.001 / M2 / FGSC 10212</strain>
    </source>
</reference>
<keyword evidence="2" id="KW-0732">Signal</keyword>
<evidence type="ECO:0008006" key="5">
    <source>
        <dbReference type="Google" id="ProtNLM"/>
    </source>
</evidence>
<dbReference type="EMBL" id="GG697396">
    <property type="protein sequence ID" value="EFQ35575.1"/>
    <property type="molecule type" value="Genomic_DNA"/>
</dbReference>
<name>E3QXI7_COLGM</name>
<dbReference type="OrthoDB" id="4788831at2759"/>
<proteinExistence type="predicted"/>
<evidence type="ECO:0000313" key="4">
    <source>
        <dbReference type="Proteomes" id="UP000008782"/>
    </source>
</evidence>
<dbReference type="RefSeq" id="XP_008099595.1">
    <property type="nucleotide sequence ID" value="XM_008101404.1"/>
</dbReference>
<dbReference type="AlphaFoldDB" id="E3QXI7"/>
<evidence type="ECO:0000256" key="2">
    <source>
        <dbReference type="SAM" id="SignalP"/>
    </source>
</evidence>
<dbReference type="VEuPathDB" id="FungiDB:GLRG_10719"/>